<sequence>MATAAKTKTKPGTASKAGEYATGAVIGAAAAGIAVGLAANVARKLAVQAPTMLAGDWDEALAAEHVATLKIFDALEATTEKNTTKRGFLLMQLKHALAKHDLQEGNIVYPAMRDAGDAEAADQLTKDHGYVKQYLYDLSEMPNNSPGFPEKIRAFRADIEKHMREEEDVLFPRLKAKLSPEKNKELTGQMNKEGLKIA</sequence>
<accession>A0ABT8Y417</accession>
<organism evidence="3 4">
    <name type="scientific">Sphingomonas natans</name>
    <dbReference type="NCBI Taxonomy" id="3063330"/>
    <lineage>
        <taxon>Bacteria</taxon>
        <taxon>Pseudomonadati</taxon>
        <taxon>Pseudomonadota</taxon>
        <taxon>Alphaproteobacteria</taxon>
        <taxon>Sphingomonadales</taxon>
        <taxon>Sphingomonadaceae</taxon>
        <taxon>Sphingomonas</taxon>
    </lineage>
</organism>
<keyword evidence="1" id="KW-0812">Transmembrane</keyword>
<feature type="transmembrane region" description="Helical" evidence="1">
    <location>
        <begin position="20"/>
        <end position="42"/>
    </location>
</feature>
<dbReference type="Proteomes" id="UP001169764">
    <property type="component" value="Unassembled WGS sequence"/>
</dbReference>
<dbReference type="PANTHER" id="PTHR35585:SF1">
    <property type="entry name" value="HHE DOMAIN PROTEIN (AFU_ORTHOLOGUE AFUA_4G00730)"/>
    <property type="match status" value="1"/>
</dbReference>
<dbReference type="InterPro" id="IPR012312">
    <property type="entry name" value="Hemerythrin-like"/>
</dbReference>
<reference evidence="3" key="1">
    <citation type="submission" date="2023-07" db="EMBL/GenBank/DDBJ databases">
        <authorList>
            <person name="Kim M."/>
        </authorList>
    </citation>
    <scope>NUCLEOTIDE SEQUENCE</scope>
    <source>
        <strain evidence="3">BIUV-7</strain>
    </source>
</reference>
<evidence type="ECO:0000313" key="3">
    <source>
        <dbReference type="EMBL" id="MDO6413051.1"/>
    </source>
</evidence>
<keyword evidence="4" id="KW-1185">Reference proteome</keyword>
<name>A0ABT8Y417_9SPHN</name>
<evidence type="ECO:0000256" key="1">
    <source>
        <dbReference type="SAM" id="Phobius"/>
    </source>
</evidence>
<gene>
    <name evidence="3" type="ORF">Q4F19_01520</name>
</gene>
<protein>
    <submittedName>
        <fullName evidence="3">Hemerythrin domain-containing protein</fullName>
    </submittedName>
</protein>
<keyword evidence="1" id="KW-1133">Transmembrane helix</keyword>
<dbReference type="RefSeq" id="WP_303539375.1">
    <property type="nucleotide sequence ID" value="NZ_JAUOTP010000001.1"/>
</dbReference>
<evidence type="ECO:0000259" key="2">
    <source>
        <dbReference type="Pfam" id="PF01814"/>
    </source>
</evidence>
<dbReference type="Pfam" id="PF01814">
    <property type="entry name" value="Hemerythrin"/>
    <property type="match status" value="1"/>
</dbReference>
<comment type="caution">
    <text evidence="3">The sequence shown here is derived from an EMBL/GenBank/DDBJ whole genome shotgun (WGS) entry which is preliminary data.</text>
</comment>
<dbReference type="EMBL" id="JAUOTP010000001">
    <property type="protein sequence ID" value="MDO6413051.1"/>
    <property type="molecule type" value="Genomic_DNA"/>
</dbReference>
<feature type="domain" description="Hemerythrin-like" evidence="2">
    <location>
        <begin position="59"/>
        <end position="174"/>
    </location>
</feature>
<dbReference type="Gene3D" id="1.20.120.520">
    <property type="entry name" value="nmb1532 protein domain like"/>
    <property type="match status" value="1"/>
</dbReference>
<proteinExistence type="predicted"/>
<keyword evidence="1" id="KW-0472">Membrane</keyword>
<evidence type="ECO:0000313" key="4">
    <source>
        <dbReference type="Proteomes" id="UP001169764"/>
    </source>
</evidence>
<dbReference type="PANTHER" id="PTHR35585">
    <property type="entry name" value="HHE DOMAIN PROTEIN (AFU_ORTHOLOGUE AFUA_4G00730)"/>
    <property type="match status" value="1"/>
</dbReference>